<dbReference type="PANTHER" id="PTHR27005:SF283">
    <property type="entry name" value="OS02G0633066 PROTEIN"/>
    <property type="match status" value="1"/>
</dbReference>
<evidence type="ECO:0000256" key="7">
    <source>
        <dbReference type="ARBA" id="ARBA00022777"/>
    </source>
</evidence>
<dbReference type="GO" id="GO:0005886">
    <property type="term" value="C:plasma membrane"/>
    <property type="evidence" value="ECO:0007669"/>
    <property type="project" value="TreeGrafter"/>
</dbReference>
<keyword evidence="7" id="KW-0418">Kinase</keyword>
<evidence type="ECO:0000256" key="1">
    <source>
        <dbReference type="ARBA" id="ARBA00004479"/>
    </source>
</evidence>
<evidence type="ECO:0000256" key="5">
    <source>
        <dbReference type="ARBA" id="ARBA00022729"/>
    </source>
</evidence>
<evidence type="ECO:0000256" key="10">
    <source>
        <dbReference type="ARBA" id="ARBA00023136"/>
    </source>
</evidence>
<dbReference type="SUPFAM" id="SSF56112">
    <property type="entry name" value="Protein kinase-like (PK-like)"/>
    <property type="match status" value="1"/>
</dbReference>
<feature type="transmembrane region" description="Helical" evidence="14">
    <location>
        <begin position="263"/>
        <end position="289"/>
    </location>
</feature>
<feature type="binding site" evidence="13">
    <location>
        <position position="368"/>
    </location>
    <ligand>
        <name>ATP</name>
        <dbReference type="ChEBI" id="CHEBI:30616"/>
    </ligand>
</feature>
<accession>A0A8J5GPV7</accession>
<name>A0A8J5GPV7_ZINOF</name>
<evidence type="ECO:0000256" key="4">
    <source>
        <dbReference type="ARBA" id="ARBA00022692"/>
    </source>
</evidence>
<comment type="caution">
    <text evidence="16">The sequence shown here is derived from an EMBL/GenBank/DDBJ whole genome shotgun (WGS) entry which is preliminary data.</text>
</comment>
<organism evidence="16 17">
    <name type="scientific">Zingiber officinale</name>
    <name type="common">Ginger</name>
    <name type="synonym">Amomum zingiber</name>
    <dbReference type="NCBI Taxonomy" id="94328"/>
    <lineage>
        <taxon>Eukaryota</taxon>
        <taxon>Viridiplantae</taxon>
        <taxon>Streptophyta</taxon>
        <taxon>Embryophyta</taxon>
        <taxon>Tracheophyta</taxon>
        <taxon>Spermatophyta</taxon>
        <taxon>Magnoliopsida</taxon>
        <taxon>Liliopsida</taxon>
        <taxon>Zingiberales</taxon>
        <taxon>Zingiberaceae</taxon>
        <taxon>Zingiber</taxon>
    </lineage>
</organism>
<keyword evidence="10 14" id="KW-0472">Membrane</keyword>
<gene>
    <name evidence="16" type="ORF">ZIOFF_036131</name>
</gene>
<keyword evidence="17" id="KW-1185">Reference proteome</keyword>
<keyword evidence="9 14" id="KW-1133">Transmembrane helix</keyword>
<dbReference type="InterPro" id="IPR000719">
    <property type="entry name" value="Prot_kinase_dom"/>
</dbReference>
<dbReference type="AlphaFoldDB" id="A0A8J5GPV7"/>
<keyword evidence="11" id="KW-1015">Disulfide bond</keyword>
<dbReference type="FunFam" id="3.30.200.20:FF:000043">
    <property type="entry name" value="Wall-associated receptor kinase 2"/>
    <property type="match status" value="1"/>
</dbReference>
<dbReference type="CDD" id="cd14066">
    <property type="entry name" value="STKc_IRAK"/>
    <property type="match status" value="1"/>
</dbReference>
<dbReference type="Gene3D" id="1.10.510.10">
    <property type="entry name" value="Transferase(Phosphotransferase) domain 1"/>
    <property type="match status" value="1"/>
</dbReference>
<evidence type="ECO:0000313" key="16">
    <source>
        <dbReference type="EMBL" id="KAG6503807.1"/>
    </source>
</evidence>
<dbReference type="PROSITE" id="PS00108">
    <property type="entry name" value="PROTEIN_KINASE_ST"/>
    <property type="match status" value="1"/>
</dbReference>
<evidence type="ECO:0000256" key="2">
    <source>
        <dbReference type="ARBA" id="ARBA00022527"/>
    </source>
</evidence>
<evidence type="ECO:0000256" key="13">
    <source>
        <dbReference type="PROSITE-ProRule" id="PRU10141"/>
    </source>
</evidence>
<dbReference type="InterPro" id="IPR017441">
    <property type="entry name" value="Protein_kinase_ATP_BS"/>
</dbReference>
<dbReference type="Pfam" id="PF00069">
    <property type="entry name" value="Pkinase"/>
    <property type="match status" value="1"/>
</dbReference>
<keyword evidence="12" id="KW-0325">Glycoprotein</keyword>
<dbReference type="GO" id="GO:0005524">
    <property type="term" value="F:ATP binding"/>
    <property type="evidence" value="ECO:0007669"/>
    <property type="project" value="UniProtKB-UniRule"/>
</dbReference>
<comment type="subcellular location">
    <subcellularLocation>
        <location evidence="1">Membrane</location>
        <topology evidence="1">Single-pass type I membrane protein</topology>
    </subcellularLocation>
</comment>
<dbReference type="Gene3D" id="3.30.200.20">
    <property type="entry name" value="Phosphorylase Kinase, domain 1"/>
    <property type="match status" value="1"/>
</dbReference>
<keyword evidence="2" id="KW-0723">Serine/threonine-protein kinase</keyword>
<evidence type="ECO:0000256" key="14">
    <source>
        <dbReference type="SAM" id="Phobius"/>
    </source>
</evidence>
<feature type="domain" description="Protein kinase" evidence="15">
    <location>
        <begin position="340"/>
        <end position="613"/>
    </location>
</feature>
<dbReference type="InterPro" id="IPR045274">
    <property type="entry name" value="WAK-like"/>
</dbReference>
<keyword evidence="3" id="KW-0808">Transferase</keyword>
<dbReference type="InterPro" id="IPR011009">
    <property type="entry name" value="Kinase-like_dom_sf"/>
</dbReference>
<evidence type="ECO:0000313" key="17">
    <source>
        <dbReference type="Proteomes" id="UP000734854"/>
    </source>
</evidence>
<dbReference type="InterPro" id="IPR025287">
    <property type="entry name" value="WAK_GUB"/>
</dbReference>
<evidence type="ECO:0000256" key="6">
    <source>
        <dbReference type="ARBA" id="ARBA00022741"/>
    </source>
</evidence>
<dbReference type="PROSITE" id="PS50011">
    <property type="entry name" value="PROTEIN_KINASE_DOM"/>
    <property type="match status" value="1"/>
</dbReference>
<dbReference type="GO" id="GO:0004674">
    <property type="term" value="F:protein serine/threonine kinase activity"/>
    <property type="evidence" value="ECO:0007669"/>
    <property type="project" value="UniProtKB-KW"/>
</dbReference>
<evidence type="ECO:0000256" key="3">
    <source>
        <dbReference type="ARBA" id="ARBA00022679"/>
    </source>
</evidence>
<dbReference type="Pfam" id="PF13947">
    <property type="entry name" value="GUB_WAK_bind"/>
    <property type="match status" value="1"/>
</dbReference>
<dbReference type="GO" id="GO:0030247">
    <property type="term" value="F:polysaccharide binding"/>
    <property type="evidence" value="ECO:0007669"/>
    <property type="project" value="InterPro"/>
</dbReference>
<evidence type="ECO:0000256" key="8">
    <source>
        <dbReference type="ARBA" id="ARBA00022840"/>
    </source>
</evidence>
<dbReference type="GO" id="GO:0007166">
    <property type="term" value="P:cell surface receptor signaling pathway"/>
    <property type="evidence" value="ECO:0007669"/>
    <property type="project" value="InterPro"/>
</dbReference>
<keyword evidence="5" id="KW-0732">Signal</keyword>
<dbReference type="EMBL" id="JACMSC010000010">
    <property type="protein sequence ID" value="KAG6503807.1"/>
    <property type="molecule type" value="Genomic_DNA"/>
</dbReference>
<keyword evidence="4 14" id="KW-0812">Transmembrane</keyword>
<dbReference type="SMART" id="SM00220">
    <property type="entry name" value="S_TKc"/>
    <property type="match status" value="1"/>
</dbReference>
<protein>
    <recommendedName>
        <fullName evidence="15">Protein kinase domain-containing protein</fullName>
    </recommendedName>
</protein>
<proteinExistence type="predicted"/>
<dbReference type="InterPro" id="IPR008271">
    <property type="entry name" value="Ser/Thr_kinase_AS"/>
</dbReference>
<keyword evidence="6 13" id="KW-0547">Nucleotide-binding</keyword>
<evidence type="ECO:0000256" key="9">
    <source>
        <dbReference type="ARBA" id="ARBA00022989"/>
    </source>
</evidence>
<evidence type="ECO:0000256" key="11">
    <source>
        <dbReference type="ARBA" id="ARBA00023157"/>
    </source>
</evidence>
<keyword evidence="8 13" id="KW-0067">ATP-binding</keyword>
<dbReference type="PROSITE" id="PS00107">
    <property type="entry name" value="PROTEIN_KINASE_ATP"/>
    <property type="match status" value="1"/>
</dbReference>
<sequence length="639" mass="71685">MRGMLGLERLFREGGAVARVLRRGKLSYATEAEESACTRLCGDVYIPFPFGIETGCFATSFRVSCNTTDFKLYYGNTDIQIVGIDHNNFQATILQPITADCPNNNRTAGSSTSSEIDLTDTPFYVNNTRNIFTAIGCGVDAFYNASSRYFSDFNMTTRNCVSLCNTNATFVNSTCSGNNGCCQTSIPPLVEQFTSSLSNSGASSSNSCSYSFLVDRSWFSLNGLTGQDFYERNEGLVPVVVYWFSVGDPVYRDQLDRRLNLKLIFIIISTSAGGSLLIILAIITLRMRLRQRNLEKKRKENYSRNLQLLRNAPSSSPDDIVIERMKIYKLDEMEKATNNFDKTRIIGGGGHGNVYKGILSDQRVVAIKRPKIMNEIELGQFINEVFILSQTSHRNVVKFFGCCLETEVPLLVFEFISGGTLSDHLIDREQHPPLSFEDRLRIAYEIARALSYIHSEASITIFHRDIKSSNILLDERNIAKLADFGASRVVTCEMNSVTTIVQGTYGYLDPEYHQTGRLTEKSDVYSFGVILAELLTGRAAIPYQKNNEVRHLVMDFLGSLKEKSLHEILDPIVLNQAKEEIVERMARLVERCLKLKGNKRPMMKEVEDVLEAMREKKSDIDIDANCGVGGVDCFVVVQE</sequence>
<dbReference type="Proteomes" id="UP000734854">
    <property type="component" value="Unassembled WGS sequence"/>
</dbReference>
<reference evidence="16 17" key="1">
    <citation type="submission" date="2020-08" db="EMBL/GenBank/DDBJ databases">
        <title>Plant Genome Project.</title>
        <authorList>
            <person name="Zhang R.-G."/>
        </authorList>
    </citation>
    <scope>NUCLEOTIDE SEQUENCE [LARGE SCALE GENOMIC DNA]</scope>
    <source>
        <tissue evidence="16">Rhizome</tissue>
    </source>
</reference>
<evidence type="ECO:0000256" key="12">
    <source>
        <dbReference type="ARBA" id="ARBA00023180"/>
    </source>
</evidence>
<evidence type="ECO:0000259" key="15">
    <source>
        <dbReference type="PROSITE" id="PS50011"/>
    </source>
</evidence>
<dbReference type="PANTHER" id="PTHR27005">
    <property type="entry name" value="WALL-ASSOCIATED RECEPTOR KINASE-LIKE 21"/>
    <property type="match status" value="1"/>
</dbReference>
<dbReference type="FunFam" id="1.10.510.10:FF:000084">
    <property type="entry name" value="Wall-associated receptor kinase 2"/>
    <property type="match status" value="1"/>
</dbReference>